<dbReference type="Proteomes" id="UP000238649">
    <property type="component" value="Unassembled WGS sequence"/>
</dbReference>
<proteinExistence type="predicted"/>
<dbReference type="OrthoDB" id="5904156at2"/>
<name>A0A2S9SV50_9BACT</name>
<protein>
    <submittedName>
        <fullName evidence="1">Uncharacterized protein</fullName>
    </submittedName>
</protein>
<dbReference type="RefSeq" id="WP_105911138.1">
    <property type="nucleotide sequence ID" value="NZ_NXGH01000004.1"/>
</dbReference>
<evidence type="ECO:0000313" key="2">
    <source>
        <dbReference type="Proteomes" id="UP000238649"/>
    </source>
</evidence>
<dbReference type="EMBL" id="NXGH01000004">
    <property type="protein sequence ID" value="PRM90463.1"/>
    <property type="molecule type" value="Genomic_DNA"/>
</dbReference>
<accession>A0A2S9SV50</accession>
<gene>
    <name evidence="1" type="ORF">CJ671_02415</name>
</gene>
<organism evidence="1 2">
    <name type="scientific">Aliarcobacter cryaerophilus</name>
    <dbReference type="NCBI Taxonomy" id="28198"/>
    <lineage>
        <taxon>Bacteria</taxon>
        <taxon>Pseudomonadati</taxon>
        <taxon>Campylobacterota</taxon>
        <taxon>Epsilonproteobacteria</taxon>
        <taxon>Campylobacterales</taxon>
        <taxon>Arcobacteraceae</taxon>
        <taxon>Aliarcobacter</taxon>
    </lineage>
</organism>
<evidence type="ECO:0000313" key="1">
    <source>
        <dbReference type="EMBL" id="PRM90463.1"/>
    </source>
</evidence>
<dbReference type="AlphaFoldDB" id="A0A2S9SV50"/>
<comment type="caution">
    <text evidence="1">The sequence shown here is derived from an EMBL/GenBank/DDBJ whole genome shotgun (WGS) entry which is preliminary data.</text>
</comment>
<reference evidence="1 2" key="1">
    <citation type="submission" date="2017-09" db="EMBL/GenBank/DDBJ databases">
        <title>Reassesment of A. cryaerophilus.</title>
        <authorList>
            <person name="Perez-Cataluna A."/>
            <person name="Collado L."/>
            <person name="Salgado O."/>
            <person name="Lefinanco V."/>
            <person name="Figueras M.J."/>
        </authorList>
    </citation>
    <scope>NUCLEOTIDE SEQUENCE [LARGE SCALE GENOMIC DNA]</scope>
    <source>
        <strain evidence="1 2">LMG 9871</strain>
    </source>
</reference>
<sequence>MNSYGAFIEYLLEYNTQTLEERILKNANETNSYLNKNDRFKESIKNRIKKLEKDLEMINKDFNDGK</sequence>